<evidence type="ECO:0000256" key="1">
    <source>
        <dbReference type="SAM" id="Phobius"/>
    </source>
</evidence>
<comment type="caution">
    <text evidence="2">The sequence shown here is derived from an EMBL/GenBank/DDBJ whole genome shotgun (WGS) entry which is preliminary data.</text>
</comment>
<proteinExistence type="predicted"/>
<evidence type="ECO:0000313" key="2">
    <source>
        <dbReference type="EMBL" id="GAA0915778.1"/>
    </source>
</evidence>
<keyword evidence="1" id="KW-0472">Membrane</keyword>
<gene>
    <name evidence="2" type="ORF">GCM10009560_10430</name>
</gene>
<keyword evidence="1" id="KW-0812">Transmembrane</keyword>
<protein>
    <recommendedName>
        <fullName evidence="4">Integral membrane protein</fullName>
    </recommendedName>
</protein>
<feature type="transmembrane region" description="Helical" evidence="1">
    <location>
        <begin position="108"/>
        <end position="133"/>
    </location>
</feature>
<name>A0ABP3Z854_9ACTN</name>
<feature type="transmembrane region" description="Helical" evidence="1">
    <location>
        <begin position="52"/>
        <end position="70"/>
    </location>
</feature>
<sequence length="150" mass="16232">MVDRPELCLTTRTVWDDPLVRFLLRSALAGAGVAILLLPVVSWPFYDSAAEHRWVLAILLVPFLLSMPAARLARLPVWPLVGLLAPFAMIAVLLVQPDYDSWISHENIAYAMLVGVPAVTGFVISAVLCNALFGKSPGGKSGPDQAPMVR</sequence>
<keyword evidence="1" id="KW-1133">Transmembrane helix</keyword>
<evidence type="ECO:0000313" key="3">
    <source>
        <dbReference type="Proteomes" id="UP001501578"/>
    </source>
</evidence>
<organism evidence="2 3">
    <name type="scientific">Nonomuraea longicatena</name>
    <dbReference type="NCBI Taxonomy" id="83682"/>
    <lineage>
        <taxon>Bacteria</taxon>
        <taxon>Bacillati</taxon>
        <taxon>Actinomycetota</taxon>
        <taxon>Actinomycetes</taxon>
        <taxon>Streptosporangiales</taxon>
        <taxon>Streptosporangiaceae</taxon>
        <taxon>Nonomuraea</taxon>
    </lineage>
</organism>
<dbReference type="EMBL" id="BAAAHQ010000004">
    <property type="protein sequence ID" value="GAA0915778.1"/>
    <property type="molecule type" value="Genomic_DNA"/>
</dbReference>
<feature type="transmembrane region" description="Helical" evidence="1">
    <location>
        <begin position="22"/>
        <end position="46"/>
    </location>
</feature>
<keyword evidence="3" id="KW-1185">Reference proteome</keyword>
<dbReference type="Proteomes" id="UP001501578">
    <property type="component" value="Unassembled WGS sequence"/>
</dbReference>
<evidence type="ECO:0008006" key="4">
    <source>
        <dbReference type="Google" id="ProtNLM"/>
    </source>
</evidence>
<reference evidence="3" key="1">
    <citation type="journal article" date="2019" name="Int. J. Syst. Evol. Microbiol.">
        <title>The Global Catalogue of Microorganisms (GCM) 10K type strain sequencing project: providing services to taxonomists for standard genome sequencing and annotation.</title>
        <authorList>
            <consortium name="The Broad Institute Genomics Platform"/>
            <consortium name="The Broad Institute Genome Sequencing Center for Infectious Disease"/>
            <person name="Wu L."/>
            <person name="Ma J."/>
        </authorList>
    </citation>
    <scope>NUCLEOTIDE SEQUENCE [LARGE SCALE GENOMIC DNA]</scope>
    <source>
        <strain evidence="3">JCM 11136</strain>
    </source>
</reference>
<accession>A0ABP3Z854</accession>
<feature type="transmembrane region" description="Helical" evidence="1">
    <location>
        <begin position="77"/>
        <end position="96"/>
    </location>
</feature>